<dbReference type="Gene3D" id="3.20.20.80">
    <property type="entry name" value="Glycosidases"/>
    <property type="match status" value="1"/>
</dbReference>
<protein>
    <recommendedName>
        <fullName evidence="1">Glycosyl hydrolase family 13 catalytic domain-containing protein</fullName>
    </recommendedName>
</protein>
<dbReference type="InterPro" id="IPR017853">
    <property type="entry name" value="GH"/>
</dbReference>
<dbReference type="SMART" id="SM00642">
    <property type="entry name" value="Aamy"/>
    <property type="match status" value="1"/>
</dbReference>
<evidence type="ECO:0000313" key="3">
    <source>
        <dbReference type="Proteomes" id="UP001470230"/>
    </source>
</evidence>
<evidence type="ECO:0000313" key="2">
    <source>
        <dbReference type="EMBL" id="KAK8842127.1"/>
    </source>
</evidence>
<evidence type="ECO:0000259" key="1">
    <source>
        <dbReference type="SMART" id="SM00642"/>
    </source>
</evidence>
<name>A0ABR2H8P9_9EUKA</name>
<dbReference type="InterPro" id="IPR006047">
    <property type="entry name" value="GH13_cat_dom"/>
</dbReference>
<gene>
    <name evidence="2" type="ORF">M9Y10_026354</name>
</gene>
<keyword evidence="3" id="KW-1185">Reference proteome</keyword>
<organism evidence="2 3">
    <name type="scientific">Tritrichomonas musculus</name>
    <dbReference type="NCBI Taxonomy" id="1915356"/>
    <lineage>
        <taxon>Eukaryota</taxon>
        <taxon>Metamonada</taxon>
        <taxon>Parabasalia</taxon>
        <taxon>Tritrichomonadida</taxon>
        <taxon>Tritrichomonadidae</taxon>
        <taxon>Tritrichomonas</taxon>
    </lineage>
</organism>
<proteinExistence type="predicted"/>
<sequence length="494" mass="57392">MIKILLFTIISKSIQIPTTLYEITTRPYLYSLGKKLNKQCTIRDIPEQEFDDWKNKGFEWVWFMGIWALGPNSLKIAQEDAGCIQGYNENCPGWTNEDIIGSPYSIVRYSVNPAVGTLDDIKWVRDQLNKRGIKLMLDFVPNHSAWEASEIKTNKNFYIYTNHFPLQDKTRYSNAGIAYGKEYESTSWTDCAQFNYFDRGLRDHQIGVLKFIASIADGVRCDMSHCVINKIFERCWEKELKELGYATPSTEFWKEATTAVKADYPNFIFLGECYHDTEQTLVDLGFNYVYDKIPYDKLRDKEVTNFVDQVLRRSAEVKSHSCFFTENHDENRAVKTFGGYTQANAAAACLLTLPGMRFINTFQWEGPRNKIDVHLRRANSEEPNSECIHFYNKLFELLKRKSMKYGEFSQLYVDGSSTIPAWSYSYGEEHILITVNYGDNRSSGWVRLPYAPNGEIILLKEILTESTFYRNGDETRNKGLFVVLEPYQVQIYKY</sequence>
<dbReference type="SUPFAM" id="SSF51011">
    <property type="entry name" value="Glycosyl hydrolase domain"/>
    <property type="match status" value="1"/>
</dbReference>
<accession>A0ABR2H8P9</accession>
<dbReference type="PANTHER" id="PTHR47786">
    <property type="entry name" value="ALPHA-1,4-GLUCAN:MALTOSE-1-PHOSPHATE MALTOSYLTRANSFERASE"/>
    <property type="match status" value="1"/>
</dbReference>
<dbReference type="Proteomes" id="UP001470230">
    <property type="component" value="Unassembled WGS sequence"/>
</dbReference>
<reference evidence="2 3" key="1">
    <citation type="submission" date="2024-04" db="EMBL/GenBank/DDBJ databases">
        <title>Tritrichomonas musculus Genome.</title>
        <authorList>
            <person name="Alves-Ferreira E."/>
            <person name="Grigg M."/>
            <person name="Lorenzi H."/>
            <person name="Galac M."/>
        </authorList>
    </citation>
    <scope>NUCLEOTIDE SEQUENCE [LARGE SCALE GENOMIC DNA]</scope>
    <source>
        <strain evidence="2 3">EAF2021</strain>
    </source>
</reference>
<feature type="domain" description="Glycosyl hydrolase family 13 catalytic" evidence="1">
    <location>
        <begin position="79"/>
        <end position="398"/>
    </location>
</feature>
<dbReference type="Pfam" id="PF00128">
    <property type="entry name" value="Alpha-amylase"/>
    <property type="match status" value="1"/>
</dbReference>
<dbReference type="PANTHER" id="PTHR47786:SF2">
    <property type="entry name" value="GLYCOSYL HYDROLASE FAMILY 13 CATALYTIC DOMAIN-CONTAINING PROTEIN"/>
    <property type="match status" value="1"/>
</dbReference>
<dbReference type="EMBL" id="JAPFFF010000039">
    <property type="protein sequence ID" value="KAK8842127.1"/>
    <property type="molecule type" value="Genomic_DNA"/>
</dbReference>
<comment type="caution">
    <text evidence="2">The sequence shown here is derived from an EMBL/GenBank/DDBJ whole genome shotgun (WGS) entry which is preliminary data.</text>
</comment>
<dbReference type="SUPFAM" id="SSF51445">
    <property type="entry name" value="(Trans)glycosidases"/>
    <property type="match status" value="1"/>
</dbReference>